<proteinExistence type="predicted"/>
<dbReference type="InterPro" id="IPR011004">
    <property type="entry name" value="Trimer_LpxA-like_sf"/>
</dbReference>
<dbReference type="Pfam" id="PF13193">
    <property type="entry name" value="AMP-binding_C"/>
    <property type="match status" value="1"/>
</dbReference>
<dbReference type="PANTHER" id="PTHR45527">
    <property type="entry name" value="NONRIBOSOMAL PEPTIDE SYNTHETASE"/>
    <property type="match status" value="1"/>
</dbReference>
<dbReference type="GO" id="GO:0043041">
    <property type="term" value="P:amino acid activation for nonribosomal peptide biosynthetic process"/>
    <property type="evidence" value="ECO:0007669"/>
    <property type="project" value="TreeGrafter"/>
</dbReference>
<dbReference type="SUPFAM" id="SSF47336">
    <property type="entry name" value="ACP-like"/>
    <property type="match status" value="1"/>
</dbReference>
<dbReference type="InterPro" id="IPR000873">
    <property type="entry name" value="AMP-dep_synth/lig_dom"/>
</dbReference>
<dbReference type="Pfam" id="PF00550">
    <property type="entry name" value="PP-binding"/>
    <property type="match status" value="1"/>
</dbReference>
<keyword evidence="1" id="KW-1133">Transmembrane helix</keyword>
<dbReference type="InterPro" id="IPR013216">
    <property type="entry name" value="Methyltransf_11"/>
</dbReference>
<protein>
    <recommendedName>
        <fullName evidence="2">Carrier domain-containing protein</fullName>
    </recommendedName>
</protein>
<dbReference type="GO" id="GO:0005737">
    <property type="term" value="C:cytoplasm"/>
    <property type="evidence" value="ECO:0007669"/>
    <property type="project" value="TreeGrafter"/>
</dbReference>
<dbReference type="Pfam" id="PF08241">
    <property type="entry name" value="Methyltransf_11"/>
    <property type="match status" value="1"/>
</dbReference>
<evidence type="ECO:0000313" key="4">
    <source>
        <dbReference type="Proteomes" id="UP000663845"/>
    </source>
</evidence>
<feature type="transmembrane region" description="Helical" evidence="1">
    <location>
        <begin position="623"/>
        <end position="641"/>
    </location>
</feature>
<dbReference type="InterPro" id="IPR009081">
    <property type="entry name" value="PP-bd_ACP"/>
</dbReference>
<dbReference type="SUPFAM" id="SSF56801">
    <property type="entry name" value="Acetyl-CoA synthetase-like"/>
    <property type="match status" value="1"/>
</dbReference>
<dbReference type="Proteomes" id="UP000663845">
    <property type="component" value="Unassembled WGS sequence"/>
</dbReference>
<dbReference type="PROSITE" id="PS50075">
    <property type="entry name" value="CARRIER"/>
    <property type="match status" value="1"/>
</dbReference>
<dbReference type="Gene3D" id="2.160.10.10">
    <property type="entry name" value="Hexapeptide repeat proteins"/>
    <property type="match status" value="2"/>
</dbReference>
<evidence type="ECO:0000259" key="2">
    <source>
        <dbReference type="PROSITE" id="PS50075"/>
    </source>
</evidence>
<dbReference type="NCBIfam" id="TIGR01733">
    <property type="entry name" value="AA-adenyl-dom"/>
    <property type="match status" value="1"/>
</dbReference>
<dbReference type="PANTHER" id="PTHR45527:SF1">
    <property type="entry name" value="FATTY ACID SYNTHASE"/>
    <property type="match status" value="1"/>
</dbReference>
<dbReference type="InterPro" id="IPR010071">
    <property type="entry name" value="AA_adenyl_dom"/>
</dbReference>
<dbReference type="CDD" id="cd05930">
    <property type="entry name" value="A_NRPS"/>
    <property type="match status" value="1"/>
</dbReference>
<dbReference type="PROSITE" id="PS00455">
    <property type="entry name" value="AMP_BINDING"/>
    <property type="match status" value="1"/>
</dbReference>
<dbReference type="GO" id="GO:0031177">
    <property type="term" value="F:phosphopantetheine binding"/>
    <property type="evidence" value="ECO:0007669"/>
    <property type="project" value="TreeGrafter"/>
</dbReference>
<accession>A0A815GYZ4</accession>
<feature type="transmembrane region" description="Helical" evidence="1">
    <location>
        <begin position="814"/>
        <end position="835"/>
    </location>
</feature>
<gene>
    <name evidence="3" type="ORF">JYZ213_LOCUS34723</name>
</gene>
<dbReference type="Gene3D" id="1.10.1200.10">
    <property type="entry name" value="ACP-like"/>
    <property type="match status" value="1"/>
</dbReference>
<dbReference type="InterPro" id="IPR020845">
    <property type="entry name" value="AMP-binding_CS"/>
</dbReference>
<dbReference type="InterPro" id="IPR025110">
    <property type="entry name" value="AMP-bd_C"/>
</dbReference>
<dbReference type="InterPro" id="IPR045851">
    <property type="entry name" value="AMP-bd_C_sf"/>
</dbReference>
<keyword evidence="1" id="KW-0812">Transmembrane</keyword>
<dbReference type="SUPFAM" id="SSF51161">
    <property type="entry name" value="Trimeric LpxA-like enzymes"/>
    <property type="match status" value="3"/>
</dbReference>
<comment type="caution">
    <text evidence="3">The sequence shown here is derived from an EMBL/GenBank/DDBJ whole genome shotgun (WGS) entry which is preliminary data.</text>
</comment>
<evidence type="ECO:0000256" key="1">
    <source>
        <dbReference type="SAM" id="Phobius"/>
    </source>
</evidence>
<dbReference type="Gene3D" id="3.30.300.30">
    <property type="match status" value="1"/>
</dbReference>
<keyword evidence="1" id="KW-0472">Membrane</keyword>
<feature type="domain" description="Carrier" evidence="2">
    <location>
        <begin position="498"/>
        <end position="573"/>
    </location>
</feature>
<dbReference type="Gene3D" id="3.40.50.12780">
    <property type="entry name" value="N-terminal domain of ligase-like"/>
    <property type="match status" value="1"/>
</dbReference>
<reference evidence="3" key="1">
    <citation type="submission" date="2021-02" db="EMBL/GenBank/DDBJ databases">
        <authorList>
            <person name="Nowell W R."/>
        </authorList>
    </citation>
    <scope>NUCLEOTIDE SEQUENCE</scope>
</reference>
<dbReference type="InterPro" id="IPR036736">
    <property type="entry name" value="ACP-like_sf"/>
</dbReference>
<dbReference type="InterPro" id="IPR042099">
    <property type="entry name" value="ANL_N_sf"/>
</dbReference>
<organism evidence="3 4">
    <name type="scientific">Adineta steineri</name>
    <dbReference type="NCBI Taxonomy" id="433720"/>
    <lineage>
        <taxon>Eukaryota</taxon>
        <taxon>Metazoa</taxon>
        <taxon>Spiralia</taxon>
        <taxon>Gnathifera</taxon>
        <taxon>Rotifera</taxon>
        <taxon>Eurotatoria</taxon>
        <taxon>Bdelloidea</taxon>
        <taxon>Adinetida</taxon>
        <taxon>Adinetidae</taxon>
        <taxon>Adineta</taxon>
    </lineage>
</organism>
<dbReference type="GO" id="GO:0044550">
    <property type="term" value="P:secondary metabolite biosynthetic process"/>
    <property type="evidence" value="ECO:0007669"/>
    <property type="project" value="TreeGrafter"/>
</dbReference>
<sequence length="1379" mass="156922">MKHPQKLAVELDEQSLTYAELLYYVQVLSLTLPNEYHVLPGEIICQCVERSLSMVIGIMSIEMAGGVYCPLSPRDPHHRLHALTQQTQSRLVLVHHLTKTKFYQDIVSLSIDSVLTINYMEKNIDIDQLSSIKVTVDYLAYIIFTSGSTGIPKAVQVRHKNFIEFMCSLAYSDVVNERDTILQIARCSFDVHVQDIMGTFMIGSSLIMLHARGIMDFDYLARVFKEKTITCITTVPTIIHNFFTFLQQRHHHNVAQYLRSVCSGGEPCSIQLINLMSNTVTHTCRLWNLYGPAETTVDCTFHVFDNATDTESFPIGRPLLKYQNLVLDQFLQSVFTNQEGELFVGGVGVFAGYVGRHDLTAKALLEIDGQLFYRTGDLVRMDNNGLLHYQGRKDHQIKLHGQRIELGEIERCLLNITSISACVVMKWKDDYLVAYVQSSDINEKQLREHCQSYLPPQMIPSLFVILDKLPLNANGKIDRKLLPPPDFLSLVSDYSSNKPSTNVEQQLQKIFSQAFRVESPPIDVSFGQLGGTSLDAIHALTLIRQQVHTNIDIGLLFANPSIRQLAIAVEPLLISNQSQETVFTVNQSHETYVHLAPSFVVESIGVIVLFCQWLWPIIIIHQWCPLFFPFLPAFHLIFYAICSRLFSLQNNKTDIVFSWNYYRWWFLDRLWNNNTFWLQHILGTPFYNYYLRLCGAHISTEAHIYTTAMDAPWLVEIDDGTWIADQTLLNCFHFNGDNTFKLYPIRIGSNCSVGTRSILFDGINMQNNIIVQPMSSVTGSIASRTVIDGEEHKPVSSNDSMTHSNRSLSLWHKIYQIVVLISLICIHYTILIFVYKIYSIKQISLPISIAFCWTLWSIIGCFVSVVLLKYVVGSCAAGDTYSIASWSYLHKLWIRQLIVSSFRHAWLLPSAYDDIYPFVLRWLGAHIEDNVKLYDIGIFLSYPTNLLKLETGITVFGYVLLVPTEMTLSGDHRVDRITLEAHANLANRCSILPGSHLASETMVGNLTRISREINSKQGDVFIGVPARVMPFKMPLRSNITDQIENTSLWHTCFWHFISKCLLINIYSLGGFIGGPIIHITLICSLCRRNSSIRYELVQPILGRLTHDCQQFMCPFISNTQWLIRLFRRFGAHIGKGVVLPDFSCITFYHLITIGDNVRLNMHANIQCHSFEQRILKLAPVTIGNSCVLMSGSYVMAGCKLMGNNKLYPFTLIMKNDQLSPNTHWKGLPAPDPKTHLPFQNASMDVVLLIETTNIFDEIVAVNQFVDEITRVLTPSGYFLWCGLCNVDGSSVLIDYLTANNAFIIQEKVNITANVLHALDIQSNSRADFIDRYVQPADQEYYRVFAGLPGTQIYEDMSQERSQYWRVVLRKNTITNISVI</sequence>
<evidence type="ECO:0000313" key="3">
    <source>
        <dbReference type="EMBL" id="CAF1345215.1"/>
    </source>
</evidence>
<name>A0A815GYZ4_9BILA</name>
<feature type="transmembrane region" description="Helical" evidence="1">
    <location>
        <begin position="847"/>
        <end position="872"/>
    </location>
</feature>
<dbReference type="EMBL" id="CAJNOG010000727">
    <property type="protein sequence ID" value="CAF1345215.1"/>
    <property type="molecule type" value="Genomic_DNA"/>
</dbReference>
<dbReference type="GO" id="GO:0008757">
    <property type="term" value="F:S-adenosylmethionine-dependent methyltransferase activity"/>
    <property type="evidence" value="ECO:0007669"/>
    <property type="project" value="InterPro"/>
</dbReference>
<dbReference type="Pfam" id="PF00501">
    <property type="entry name" value="AMP-binding"/>
    <property type="match status" value="1"/>
</dbReference>